<evidence type="ECO:0008006" key="4">
    <source>
        <dbReference type="Google" id="ProtNLM"/>
    </source>
</evidence>
<accession>A0AAW9QZ14</accession>
<gene>
    <name evidence="2" type="ORF">V0288_13780</name>
</gene>
<protein>
    <recommendedName>
        <fullName evidence="4">Isochorismate synthase</fullName>
    </recommendedName>
</protein>
<proteinExistence type="predicted"/>
<organism evidence="2 3">
    <name type="scientific">Pannus brasiliensis CCIBt3594</name>
    <dbReference type="NCBI Taxonomy" id="1427578"/>
    <lineage>
        <taxon>Bacteria</taxon>
        <taxon>Bacillati</taxon>
        <taxon>Cyanobacteriota</taxon>
        <taxon>Cyanophyceae</taxon>
        <taxon>Oscillatoriophycideae</taxon>
        <taxon>Chroococcales</taxon>
        <taxon>Microcystaceae</taxon>
        <taxon>Pannus</taxon>
    </lineage>
</organism>
<feature type="region of interest" description="Disordered" evidence="1">
    <location>
        <begin position="29"/>
        <end position="49"/>
    </location>
</feature>
<dbReference type="EMBL" id="JBAFSM010000024">
    <property type="protein sequence ID" value="MEG3438194.1"/>
    <property type="molecule type" value="Genomic_DNA"/>
</dbReference>
<keyword evidence="3" id="KW-1185">Reference proteome</keyword>
<evidence type="ECO:0000313" key="2">
    <source>
        <dbReference type="EMBL" id="MEG3438194.1"/>
    </source>
</evidence>
<evidence type="ECO:0000256" key="1">
    <source>
        <dbReference type="SAM" id="MobiDB-lite"/>
    </source>
</evidence>
<dbReference type="Proteomes" id="UP001328733">
    <property type="component" value="Unassembled WGS sequence"/>
</dbReference>
<sequence>MNWRDSLRELVQYLTEGFARIFSPNLDEYPEVGDQPFDAEPYQTPKKQS</sequence>
<reference evidence="2 3" key="1">
    <citation type="submission" date="2024-01" db="EMBL/GenBank/DDBJ databases">
        <title>Genomic insights into the taxonomy and metabolism of the cyanobacterium Pannus brasiliensis CCIBt3594.</title>
        <authorList>
            <person name="Machado M."/>
            <person name="Botero N.B."/>
            <person name="Andreote A.P.D."/>
            <person name="Feitosa A.M.T."/>
            <person name="Popin R."/>
            <person name="Sivonen K."/>
            <person name="Fiore M.F."/>
        </authorList>
    </citation>
    <scope>NUCLEOTIDE SEQUENCE [LARGE SCALE GENOMIC DNA]</scope>
    <source>
        <strain evidence="2 3">CCIBt3594</strain>
    </source>
</reference>
<comment type="caution">
    <text evidence="2">The sequence shown here is derived from an EMBL/GenBank/DDBJ whole genome shotgun (WGS) entry which is preliminary data.</text>
</comment>
<dbReference type="RefSeq" id="WP_332865675.1">
    <property type="nucleotide sequence ID" value="NZ_JBAFSM010000024.1"/>
</dbReference>
<dbReference type="AlphaFoldDB" id="A0AAW9QZ14"/>
<name>A0AAW9QZ14_9CHRO</name>
<evidence type="ECO:0000313" key="3">
    <source>
        <dbReference type="Proteomes" id="UP001328733"/>
    </source>
</evidence>